<accession>A0AAE0I5T1</accession>
<reference evidence="1" key="2">
    <citation type="submission" date="2023-06" db="EMBL/GenBank/DDBJ databases">
        <authorList>
            <consortium name="Lawrence Berkeley National Laboratory"/>
            <person name="Haridas S."/>
            <person name="Hensen N."/>
            <person name="Bonometti L."/>
            <person name="Westerberg I."/>
            <person name="Brannstrom I.O."/>
            <person name="Guillou S."/>
            <person name="Cros-Aarteil S."/>
            <person name="Calhoun S."/>
            <person name="Kuo A."/>
            <person name="Mondo S."/>
            <person name="Pangilinan J."/>
            <person name="Riley R."/>
            <person name="Labutti K."/>
            <person name="Andreopoulos B."/>
            <person name="Lipzen A."/>
            <person name="Chen C."/>
            <person name="Yanf M."/>
            <person name="Daum C."/>
            <person name="Ng V."/>
            <person name="Clum A."/>
            <person name="Steindorff A."/>
            <person name="Ohm R."/>
            <person name="Martin F."/>
            <person name="Silar P."/>
            <person name="Natvig D."/>
            <person name="Lalanne C."/>
            <person name="Gautier V."/>
            <person name="Ament-Velasquez S.L."/>
            <person name="Kruys A."/>
            <person name="Hutchinson M.I."/>
            <person name="Powell A.J."/>
            <person name="Barry K."/>
            <person name="Miller A.N."/>
            <person name="Grigoriev I.V."/>
            <person name="Debuchy R."/>
            <person name="Gladieux P."/>
            <person name="Thoren M.H."/>
            <person name="Johannesson H."/>
        </authorList>
    </citation>
    <scope>NUCLEOTIDE SEQUENCE</scope>
    <source>
        <strain evidence="1">CBS 118394</strain>
    </source>
</reference>
<sequence>MPIQPSAVISIFEVIASSGLQGTLELAKTIPGRLISTFLSYFVVQYGALKFYRIAIYPGFGSPLRNTFSAQLMDLFKAASPIDLPVKWSNT</sequence>
<evidence type="ECO:0000313" key="2">
    <source>
        <dbReference type="Proteomes" id="UP001283341"/>
    </source>
</evidence>
<gene>
    <name evidence="1" type="ORF">B0H66DRAFT_558566</name>
</gene>
<dbReference type="Proteomes" id="UP001283341">
    <property type="component" value="Unassembled WGS sequence"/>
</dbReference>
<name>A0AAE0I5T1_9PEZI</name>
<dbReference type="EMBL" id="JAUEDM010000004">
    <property type="protein sequence ID" value="KAK3319001.1"/>
    <property type="molecule type" value="Genomic_DNA"/>
</dbReference>
<dbReference type="AlphaFoldDB" id="A0AAE0I5T1"/>
<proteinExistence type="predicted"/>
<evidence type="ECO:0000313" key="1">
    <source>
        <dbReference type="EMBL" id="KAK3319001.1"/>
    </source>
</evidence>
<reference evidence="1" key="1">
    <citation type="journal article" date="2023" name="Mol. Phylogenet. Evol.">
        <title>Genome-scale phylogeny and comparative genomics of the fungal order Sordariales.</title>
        <authorList>
            <person name="Hensen N."/>
            <person name="Bonometti L."/>
            <person name="Westerberg I."/>
            <person name="Brannstrom I.O."/>
            <person name="Guillou S."/>
            <person name="Cros-Aarteil S."/>
            <person name="Calhoun S."/>
            <person name="Haridas S."/>
            <person name="Kuo A."/>
            <person name="Mondo S."/>
            <person name="Pangilinan J."/>
            <person name="Riley R."/>
            <person name="LaButti K."/>
            <person name="Andreopoulos B."/>
            <person name="Lipzen A."/>
            <person name="Chen C."/>
            <person name="Yan M."/>
            <person name="Daum C."/>
            <person name="Ng V."/>
            <person name="Clum A."/>
            <person name="Steindorff A."/>
            <person name="Ohm R.A."/>
            <person name="Martin F."/>
            <person name="Silar P."/>
            <person name="Natvig D.O."/>
            <person name="Lalanne C."/>
            <person name="Gautier V."/>
            <person name="Ament-Velasquez S.L."/>
            <person name="Kruys A."/>
            <person name="Hutchinson M.I."/>
            <person name="Powell A.J."/>
            <person name="Barry K."/>
            <person name="Miller A.N."/>
            <person name="Grigoriev I.V."/>
            <person name="Debuchy R."/>
            <person name="Gladieux P."/>
            <person name="Hiltunen Thoren M."/>
            <person name="Johannesson H."/>
        </authorList>
    </citation>
    <scope>NUCLEOTIDE SEQUENCE</scope>
    <source>
        <strain evidence="1">CBS 118394</strain>
    </source>
</reference>
<organism evidence="1 2">
    <name type="scientific">Apodospora peruviana</name>
    <dbReference type="NCBI Taxonomy" id="516989"/>
    <lineage>
        <taxon>Eukaryota</taxon>
        <taxon>Fungi</taxon>
        <taxon>Dikarya</taxon>
        <taxon>Ascomycota</taxon>
        <taxon>Pezizomycotina</taxon>
        <taxon>Sordariomycetes</taxon>
        <taxon>Sordariomycetidae</taxon>
        <taxon>Sordariales</taxon>
        <taxon>Lasiosphaeriaceae</taxon>
        <taxon>Apodospora</taxon>
    </lineage>
</organism>
<protein>
    <submittedName>
        <fullName evidence="1">Uncharacterized protein</fullName>
    </submittedName>
</protein>
<keyword evidence="2" id="KW-1185">Reference proteome</keyword>
<comment type="caution">
    <text evidence="1">The sequence shown here is derived from an EMBL/GenBank/DDBJ whole genome shotgun (WGS) entry which is preliminary data.</text>
</comment>